<evidence type="ECO:0000256" key="1">
    <source>
        <dbReference type="ARBA" id="ARBA00023002"/>
    </source>
</evidence>
<dbReference type="EMBL" id="UINC01002968">
    <property type="protein sequence ID" value="SVA02080.1"/>
    <property type="molecule type" value="Genomic_DNA"/>
</dbReference>
<dbReference type="InterPro" id="IPR050982">
    <property type="entry name" value="Auxin_biosynth/cation_transpt"/>
</dbReference>
<dbReference type="PANTHER" id="PTHR43539">
    <property type="entry name" value="FLAVIN-BINDING MONOOXYGENASE-LIKE PROTEIN (AFU_ORTHOLOGUE AFUA_4G09220)"/>
    <property type="match status" value="1"/>
</dbReference>
<sequence length="430" mass="46749">VVSGGPLKIDTVVIGAGHSGLAMSYCLRERGVEHVLLERSDVANSWKTERWDSLRLLTPNWQSRLPGLTYEGDDPDDFMTIPEVISFVDHYADVISAPIQTRTTVTSVCCAGDGYQVDTNRGTWKCRAVVVASGACNIASVPAIASSVPSSIAMVTPLDYRNPEQLKEGGVLVVGASATGTQLADEIHRSGRPVTLSVGEHVRMPRVYRGRDIQWWMDAAGVLDERYDEVDDINRARNVPSPQLAGSQERSTLDLNALTGIGVKLIGRLAGIRDGTAQFSGSLRNNCALADLKMNRLLNTIDEWASENGLDDQVPSPHRFAGTAVADSPPLGLDLTDGQIQTIVWATGYRPDYSWLDVPVLDRKGKIRHDGGVVDSPGMYLMGMTFLRRRKSSFIHGAADDARDLSDHLTSYLTNAIFNTDSILQTGANK</sequence>
<dbReference type="PANTHER" id="PTHR43539:SF78">
    <property type="entry name" value="FLAVIN-CONTAINING MONOOXYGENASE"/>
    <property type="match status" value="1"/>
</dbReference>
<accession>A0A381SDD9</accession>
<dbReference type="Pfam" id="PF13738">
    <property type="entry name" value="Pyr_redox_3"/>
    <property type="match status" value="1"/>
</dbReference>
<protein>
    <recommendedName>
        <fullName evidence="3">FAD/NAD(P)-binding domain-containing protein</fullName>
    </recommendedName>
</protein>
<proteinExistence type="predicted"/>
<evidence type="ECO:0000313" key="2">
    <source>
        <dbReference type="EMBL" id="SVA02080.1"/>
    </source>
</evidence>
<feature type="non-terminal residue" evidence="2">
    <location>
        <position position="1"/>
    </location>
</feature>
<dbReference type="PRINTS" id="PR00411">
    <property type="entry name" value="PNDRDTASEI"/>
</dbReference>
<name>A0A381SDD9_9ZZZZ</name>
<dbReference type="GO" id="GO:0050660">
    <property type="term" value="F:flavin adenine dinucleotide binding"/>
    <property type="evidence" value="ECO:0007669"/>
    <property type="project" value="TreeGrafter"/>
</dbReference>
<evidence type="ECO:0008006" key="3">
    <source>
        <dbReference type="Google" id="ProtNLM"/>
    </source>
</evidence>
<dbReference type="Gene3D" id="3.50.50.60">
    <property type="entry name" value="FAD/NAD(P)-binding domain"/>
    <property type="match status" value="2"/>
</dbReference>
<dbReference type="InterPro" id="IPR036188">
    <property type="entry name" value="FAD/NAD-bd_sf"/>
</dbReference>
<organism evidence="2">
    <name type="scientific">marine metagenome</name>
    <dbReference type="NCBI Taxonomy" id="408172"/>
    <lineage>
        <taxon>unclassified sequences</taxon>
        <taxon>metagenomes</taxon>
        <taxon>ecological metagenomes</taxon>
    </lineage>
</organism>
<dbReference type="GO" id="GO:0004497">
    <property type="term" value="F:monooxygenase activity"/>
    <property type="evidence" value="ECO:0007669"/>
    <property type="project" value="TreeGrafter"/>
</dbReference>
<dbReference type="SUPFAM" id="SSF51905">
    <property type="entry name" value="FAD/NAD(P)-binding domain"/>
    <property type="match status" value="2"/>
</dbReference>
<reference evidence="2" key="1">
    <citation type="submission" date="2018-05" db="EMBL/GenBank/DDBJ databases">
        <authorList>
            <person name="Lanie J.A."/>
            <person name="Ng W.-L."/>
            <person name="Kazmierczak K.M."/>
            <person name="Andrzejewski T.M."/>
            <person name="Davidsen T.M."/>
            <person name="Wayne K.J."/>
            <person name="Tettelin H."/>
            <person name="Glass J.I."/>
            <person name="Rusch D."/>
            <person name="Podicherti R."/>
            <person name="Tsui H.-C.T."/>
            <person name="Winkler M.E."/>
        </authorList>
    </citation>
    <scope>NUCLEOTIDE SEQUENCE</scope>
</reference>
<keyword evidence="1" id="KW-0560">Oxidoreductase</keyword>
<dbReference type="AlphaFoldDB" id="A0A381SDD9"/>
<gene>
    <name evidence="2" type="ORF">METZ01_LOCUS54934</name>
</gene>